<evidence type="ECO:0000313" key="1">
    <source>
        <dbReference type="EMBL" id="KAB1266136.1"/>
    </source>
</evidence>
<dbReference type="PANTHER" id="PTHR34221">
    <property type="entry name" value="HYPOTHETICAL PROTEIN LOC691189"/>
    <property type="match status" value="1"/>
</dbReference>
<dbReference type="PANTHER" id="PTHR34221:SF2">
    <property type="entry name" value="RIKEN CDNA 1700001P01 GENE"/>
    <property type="match status" value="1"/>
</dbReference>
<dbReference type="AlphaFoldDB" id="A0A5N4D540"/>
<dbReference type="EMBL" id="JWIN03000016">
    <property type="protein sequence ID" value="KAB1266136.1"/>
    <property type="molecule type" value="Genomic_DNA"/>
</dbReference>
<dbReference type="InterPro" id="IPR028027">
    <property type="entry name" value="SPMAP1"/>
</dbReference>
<gene>
    <name evidence="1" type="ORF">Cadr_000019191</name>
</gene>
<dbReference type="Pfam" id="PF15075">
    <property type="entry name" value="SPMAP1-like"/>
    <property type="match status" value="3"/>
</dbReference>
<proteinExistence type="predicted"/>
<name>A0A5N4D540_CAMDR</name>
<protein>
    <submittedName>
        <fullName evidence="1">Uncharacterized protein</fullName>
    </submittedName>
</protein>
<accession>A0A5N4D540</accession>
<dbReference type="Proteomes" id="UP000299084">
    <property type="component" value="Unassembled WGS sequence"/>
</dbReference>
<sequence>MVHLCECPLRLEKSFILDGVAVSTMARSYEHVRPKLWSAIPPYNAQQDCHARRYFRSRVVPPILRKTDQVPKDCGGPRSLCLRSDLTDSFLYFLPHSQDHGGTGRDGWIVDYFHIFGQGQRYLNRRNWAGAGKLPPHFPASLGSHLRRVTQASLSVPQGHSLQQVTGHDHYNADLKAIQGFNGRFGYRRNTPALRQRPSVFGEVTQFPLF</sequence>
<reference evidence="1 2" key="1">
    <citation type="journal article" date="2019" name="Mol. Ecol. Resour.">
        <title>Improving Illumina assemblies with Hi-C and long reads: an example with the North African dromedary.</title>
        <authorList>
            <person name="Elbers J.P."/>
            <person name="Rogers M.F."/>
            <person name="Perelman P.L."/>
            <person name="Proskuryakova A.A."/>
            <person name="Serdyukova N.A."/>
            <person name="Johnson W.E."/>
            <person name="Horin P."/>
            <person name="Corander J."/>
            <person name="Murphy D."/>
            <person name="Burger P.A."/>
        </authorList>
    </citation>
    <scope>NUCLEOTIDE SEQUENCE [LARGE SCALE GENOMIC DNA]</scope>
    <source>
        <strain evidence="1">Drom800</strain>
        <tissue evidence="1">Blood</tissue>
    </source>
</reference>
<organism evidence="1 2">
    <name type="scientific">Camelus dromedarius</name>
    <name type="common">Dromedary</name>
    <name type="synonym">Arabian camel</name>
    <dbReference type="NCBI Taxonomy" id="9838"/>
    <lineage>
        <taxon>Eukaryota</taxon>
        <taxon>Metazoa</taxon>
        <taxon>Chordata</taxon>
        <taxon>Craniata</taxon>
        <taxon>Vertebrata</taxon>
        <taxon>Euteleostomi</taxon>
        <taxon>Mammalia</taxon>
        <taxon>Eutheria</taxon>
        <taxon>Laurasiatheria</taxon>
        <taxon>Artiodactyla</taxon>
        <taxon>Tylopoda</taxon>
        <taxon>Camelidae</taxon>
        <taxon>Camelus</taxon>
    </lineage>
</organism>
<keyword evidence="2" id="KW-1185">Reference proteome</keyword>
<evidence type="ECO:0000313" key="2">
    <source>
        <dbReference type="Proteomes" id="UP000299084"/>
    </source>
</evidence>
<comment type="caution">
    <text evidence="1">The sequence shown here is derived from an EMBL/GenBank/DDBJ whole genome shotgun (WGS) entry which is preliminary data.</text>
</comment>